<evidence type="ECO:0000313" key="6">
    <source>
        <dbReference type="Proteomes" id="UP001431656"/>
    </source>
</evidence>
<keyword evidence="6" id="KW-1185">Reference proteome</keyword>
<dbReference type="SUPFAM" id="SSF52540">
    <property type="entry name" value="P-loop containing nucleoside triphosphate hydrolases"/>
    <property type="match status" value="1"/>
</dbReference>
<dbReference type="Gene3D" id="3.40.50.300">
    <property type="entry name" value="P-loop containing nucleotide triphosphate hydrolases"/>
    <property type="match status" value="1"/>
</dbReference>
<dbReference type="Proteomes" id="UP001431656">
    <property type="component" value="Chromosome"/>
</dbReference>
<keyword evidence="1" id="KW-0813">Transport</keyword>
<evidence type="ECO:0000256" key="2">
    <source>
        <dbReference type="ARBA" id="ARBA00022741"/>
    </source>
</evidence>
<evidence type="ECO:0000259" key="4">
    <source>
        <dbReference type="PROSITE" id="PS50893"/>
    </source>
</evidence>
<feature type="domain" description="ABC transporter" evidence="4">
    <location>
        <begin position="6"/>
        <end position="239"/>
    </location>
</feature>
<dbReference type="InterPro" id="IPR017871">
    <property type="entry name" value="ABC_transporter-like_CS"/>
</dbReference>
<evidence type="ECO:0000256" key="1">
    <source>
        <dbReference type="ARBA" id="ARBA00022448"/>
    </source>
</evidence>
<dbReference type="InterPro" id="IPR003593">
    <property type="entry name" value="AAA+_ATPase"/>
</dbReference>
<dbReference type="SMART" id="SM00382">
    <property type="entry name" value="AAA"/>
    <property type="match status" value="1"/>
</dbReference>
<name>A0AAN0K5T9_9ACTN</name>
<keyword evidence="2" id="KW-0547">Nucleotide-binding</keyword>
<evidence type="ECO:0000313" key="5">
    <source>
        <dbReference type="EMBL" id="BEH00985.1"/>
    </source>
</evidence>
<gene>
    <name evidence="5" type="ORF">brsh051_02660</name>
</gene>
<dbReference type="PROSITE" id="PS00211">
    <property type="entry name" value="ABC_TRANSPORTER_1"/>
    <property type="match status" value="1"/>
</dbReference>
<keyword evidence="3 5" id="KW-0067">ATP-binding</keyword>
<dbReference type="EMBL" id="AP028056">
    <property type="protein sequence ID" value="BEH00985.1"/>
    <property type="molecule type" value="Genomic_DNA"/>
</dbReference>
<proteinExistence type="predicted"/>
<dbReference type="GO" id="GO:0005524">
    <property type="term" value="F:ATP binding"/>
    <property type="evidence" value="ECO:0007669"/>
    <property type="project" value="UniProtKB-KW"/>
</dbReference>
<dbReference type="InterPro" id="IPR027417">
    <property type="entry name" value="P-loop_NTPase"/>
</dbReference>
<evidence type="ECO:0000256" key="3">
    <source>
        <dbReference type="ARBA" id="ARBA00022840"/>
    </source>
</evidence>
<dbReference type="Pfam" id="PF00005">
    <property type="entry name" value="ABC_tran"/>
    <property type="match status" value="1"/>
</dbReference>
<dbReference type="PROSITE" id="PS50893">
    <property type="entry name" value="ABC_TRANSPORTER_2"/>
    <property type="match status" value="1"/>
</dbReference>
<dbReference type="InterPro" id="IPR003439">
    <property type="entry name" value="ABC_transporter-like_ATP-bd"/>
</dbReference>
<dbReference type="PANTHER" id="PTHR42734">
    <property type="entry name" value="METAL TRANSPORT SYSTEM ATP-BINDING PROTEIN TM_0124-RELATED"/>
    <property type="match status" value="1"/>
</dbReference>
<protein>
    <submittedName>
        <fullName evidence="5">Metal ABC transporter ATP-binding protein</fullName>
    </submittedName>
</protein>
<reference evidence="5" key="1">
    <citation type="journal article" date="2024" name="Int. J. Syst. Evol. Microbiol.">
        <title>Brooklawnia propionicigenes sp. nov., a facultatively anaerobic, propionate-producing bacterium isolated from a methanogenic reactor treating waste from cattle farms.</title>
        <authorList>
            <person name="Akita Y."/>
            <person name="Ueki A."/>
            <person name="Tonouchi A."/>
            <person name="Sugawara Y."/>
            <person name="Honma S."/>
            <person name="Kaku N."/>
            <person name="Ueki K."/>
        </authorList>
    </citation>
    <scope>NUCLEOTIDE SEQUENCE</scope>
    <source>
        <strain evidence="5">SH051</strain>
    </source>
</reference>
<dbReference type="GO" id="GO:0016887">
    <property type="term" value="F:ATP hydrolysis activity"/>
    <property type="evidence" value="ECO:0007669"/>
    <property type="project" value="InterPro"/>
</dbReference>
<dbReference type="AlphaFoldDB" id="A0AAN0K5T9"/>
<sequence>MNQPVISARGVDTWLGDQQILFGVDLNVATGEVVALLGGNGSGKTTLLRTLLGLIPHQSGQIELFGQPAARFRDWSRIGYVPQRGRLQVANATVDEVVMLGRLARRRLFRLPGSTDRAACDEAVERVGLTGLGPRPMSQLSGGQQQRALIARALAGRADLLVLDEPFAALDVRTQTSLARLLGRLHQQGLTILVVLHELGAMEPLLERSVVLQLGRVIHDGPLASGPPLDGCHTPDCTDVGRTLEPQLTQVTGGTN</sequence>
<organism evidence="5 6">
    <name type="scientific">Brooklawnia propionicigenes</name>
    <dbReference type="NCBI Taxonomy" id="3041175"/>
    <lineage>
        <taxon>Bacteria</taxon>
        <taxon>Bacillati</taxon>
        <taxon>Actinomycetota</taxon>
        <taxon>Actinomycetes</taxon>
        <taxon>Propionibacteriales</taxon>
        <taxon>Propionibacteriaceae</taxon>
        <taxon>Brooklawnia</taxon>
    </lineage>
</organism>
<dbReference type="KEGG" id="broo:brsh051_02660"/>
<dbReference type="InterPro" id="IPR050153">
    <property type="entry name" value="Metal_Ion_Import_ABC"/>
</dbReference>
<accession>A0AAN0K5T9</accession>